<gene>
    <name evidence="2" type="ORF">MELA_01970</name>
</gene>
<protein>
    <recommendedName>
        <fullName evidence="1">PIN domain-containing protein</fullName>
    </recommendedName>
</protein>
<dbReference type="InterPro" id="IPR002850">
    <property type="entry name" value="PIN_toxin-like"/>
</dbReference>
<dbReference type="NCBIfam" id="TIGR00305">
    <property type="entry name" value="putative toxin-antitoxin system toxin component, PIN family"/>
    <property type="match status" value="1"/>
</dbReference>
<accession>A0A564ZJT8</accession>
<dbReference type="PANTHER" id="PTHR34610:SF4">
    <property type="entry name" value="SLL8027 PROTEIN"/>
    <property type="match status" value="1"/>
</dbReference>
<proteinExistence type="predicted"/>
<evidence type="ECO:0000313" key="3">
    <source>
        <dbReference type="Proteomes" id="UP000334340"/>
    </source>
</evidence>
<sequence>MRAVIDTNVLLAGLLNGNGGSARIIGRFRDGAFDLVISRAVFREYVDVIHVFTNAIAAHTSEELLELVFERAVKVESVATGGLCKDRDDEKFLEATLAGQADYIVTKNRKDFPRGLTTPQIVGVGGFLKALKQAEGIS</sequence>
<dbReference type="Proteomes" id="UP000334340">
    <property type="component" value="Unassembled WGS sequence"/>
</dbReference>
<keyword evidence="3" id="KW-1185">Reference proteome</keyword>
<name>A0A564ZJT8_9BACT</name>
<dbReference type="SUPFAM" id="SSF88723">
    <property type="entry name" value="PIN domain-like"/>
    <property type="match status" value="1"/>
</dbReference>
<dbReference type="Pfam" id="PF13470">
    <property type="entry name" value="PIN_3"/>
    <property type="match status" value="1"/>
</dbReference>
<dbReference type="AlphaFoldDB" id="A0A564ZJT8"/>
<dbReference type="PANTHER" id="PTHR34610">
    <property type="entry name" value="SSL7007 PROTEIN"/>
    <property type="match status" value="1"/>
</dbReference>
<dbReference type="InterPro" id="IPR029060">
    <property type="entry name" value="PIN-like_dom_sf"/>
</dbReference>
<feature type="domain" description="PIN" evidence="1">
    <location>
        <begin position="1"/>
        <end position="114"/>
    </location>
</feature>
<dbReference type="EMBL" id="CABIKM010000029">
    <property type="protein sequence ID" value="VUZ85585.1"/>
    <property type="molecule type" value="Genomic_DNA"/>
</dbReference>
<reference evidence="2 3" key="1">
    <citation type="submission" date="2019-07" db="EMBL/GenBank/DDBJ databases">
        <authorList>
            <person name="Cremers G."/>
        </authorList>
    </citation>
    <scope>NUCLEOTIDE SEQUENCE [LARGE SCALE GENOMIC DNA]</scope>
</reference>
<dbReference type="InterPro" id="IPR002716">
    <property type="entry name" value="PIN_dom"/>
</dbReference>
<evidence type="ECO:0000259" key="1">
    <source>
        <dbReference type="SMART" id="SM00670"/>
    </source>
</evidence>
<dbReference type="SMART" id="SM00670">
    <property type="entry name" value="PINc"/>
    <property type="match status" value="1"/>
</dbReference>
<organism evidence="2 3">
    <name type="scientific">Candidatus Methylomirabilis lanthanidiphila</name>
    <dbReference type="NCBI Taxonomy" id="2211376"/>
    <lineage>
        <taxon>Bacteria</taxon>
        <taxon>Candidatus Methylomirabilota</taxon>
        <taxon>Candidatus Methylomirabilia</taxon>
        <taxon>Candidatus Methylomirabilales</taxon>
        <taxon>Candidatus Methylomirabilaceae</taxon>
        <taxon>Candidatus Methylomirabilis</taxon>
    </lineage>
</organism>
<evidence type="ECO:0000313" key="2">
    <source>
        <dbReference type="EMBL" id="VUZ85585.1"/>
    </source>
</evidence>